<organism evidence="3">
    <name type="scientific">Amphimedon queenslandica</name>
    <name type="common">Sponge</name>
    <dbReference type="NCBI Taxonomy" id="400682"/>
    <lineage>
        <taxon>Eukaryota</taxon>
        <taxon>Metazoa</taxon>
        <taxon>Porifera</taxon>
        <taxon>Demospongiae</taxon>
        <taxon>Heteroscleromorpha</taxon>
        <taxon>Haplosclerida</taxon>
        <taxon>Niphatidae</taxon>
        <taxon>Amphimedon</taxon>
    </lineage>
</organism>
<dbReference type="GO" id="GO:0006606">
    <property type="term" value="P:protein import into nucleus"/>
    <property type="evidence" value="ECO:0007669"/>
    <property type="project" value="TreeGrafter"/>
</dbReference>
<dbReference type="Pfam" id="PF24138">
    <property type="entry name" value="TPR_TNPO3_IPO13_2nd"/>
    <property type="match status" value="1"/>
</dbReference>
<evidence type="ECO:0000313" key="4">
    <source>
        <dbReference type="Proteomes" id="UP000007879"/>
    </source>
</evidence>
<dbReference type="Gene3D" id="1.25.10.10">
    <property type="entry name" value="Leucine-rich Repeat Variant"/>
    <property type="match status" value="1"/>
</dbReference>
<dbReference type="PANTHER" id="PTHR12363:SF42">
    <property type="entry name" value="TRANSPORTIN-3"/>
    <property type="match status" value="1"/>
</dbReference>
<accession>A0A1X7UEC9</accession>
<dbReference type="OrthoDB" id="435593at2759"/>
<dbReference type="InterPro" id="IPR051345">
    <property type="entry name" value="Importin_beta-like_NTR"/>
</dbReference>
<dbReference type="InterPro" id="IPR057941">
    <property type="entry name" value="TPR_TNPO3_IPO13_2nd"/>
</dbReference>
<dbReference type="GO" id="GO:0031267">
    <property type="term" value="F:small GTPase binding"/>
    <property type="evidence" value="ECO:0007669"/>
    <property type="project" value="InterPro"/>
</dbReference>
<keyword evidence="4" id="KW-1185">Reference proteome</keyword>
<sequence length="926" mass="104029">MERPQVETVLQTLYTLYKASPNDLSRQAAANEWLTQLQKSVYAWDISNQLLSLDTDVDYGYFAAQTMQTKIRHSFNELSVDMHIPLRDSLMNHLTNHSKTSSPIIKQLVLALADLALQMNGWGSVVQDCINRFGGDFITVPVLLEILLVLPEEVGNRKLRLGENTRLKWKEVLGSECPVVFQLLESCIGCWPNEETILIKVYSCLSSWIVLKSFPVDNLTNSSLIVSLFHTLHLTKVTLKLYESATDCICSALYVCDDAAMSGYAPLALVLKNHVHQLLPVFTAAIETEDSNRANCLARIFTEMAESLLFSIVHYPDTPLGDIKTFELLLHCAEHYEFEVVEMTFSVWYRLSELLGRSRETEFDERFKPYVLKFITYLVKHCQLNDDLGPTELPDDKDDFMDFRLTVAEVLRDSVFIIGSVNCFERLYSVFRTPGQSWIVLESCLYLMHSVASSIPKDESNVLPIAVPVLVSIPPDTHYAIRCTTLKLIGELSHWIGAHPHTMNEILRFIQDGFSIPVLSSYSAAAVQSICHKCRGQLAHLFESLVVIIQTADNIGMSNTAVVGLITASVEVLTGVSSDKMSSCLHALCLGSAQRLTQIMQGNIPVQAHSVSDPALWMDRIAAVFRTCEYEPKINETHPGLYPANEVCPLIYSTIEYYKRDSRIVERACRCIRFILRCLKAQAGPLLTPLVTMSISVYQECNHSCFLYLGSIIADEFGSDPSSQPGLMTMVESFLSVSLILLSGPGGLVNHPDTVDDMFRLCARMVQRCPVVFLTSPVSGTALECAKAASLHIHREAFSSVMKFFKDLIHAPFDINLTEEEQVTVTTVVNHILTENGQTLTNSLVEGFVTLQTYMLAESTPVLYELLTNYKDVTMNWLSNAINHVQFNRKDKMTDSQKMTFLQSVQQADSQDTLEDVAREFVRLFR</sequence>
<feature type="domain" description="Importin N-terminal" evidence="1">
    <location>
        <begin position="30"/>
        <end position="94"/>
    </location>
</feature>
<reference evidence="3" key="2">
    <citation type="submission" date="2017-05" db="UniProtKB">
        <authorList>
            <consortium name="EnsemblMetazoa"/>
        </authorList>
    </citation>
    <scope>IDENTIFICATION</scope>
</reference>
<dbReference type="EnsemblMetazoa" id="Aqu2.1.26117_001">
    <property type="protein sequence ID" value="Aqu2.1.26117_001"/>
    <property type="gene ID" value="Aqu2.1.26117"/>
</dbReference>
<dbReference type="InterPro" id="IPR001494">
    <property type="entry name" value="Importin-beta_N"/>
</dbReference>
<dbReference type="STRING" id="400682.A0A1X7UEC9"/>
<dbReference type="Pfam" id="PF24139">
    <property type="entry name" value="TPR_TNPO3_IPO13_4th"/>
    <property type="match status" value="1"/>
</dbReference>
<dbReference type="KEGG" id="aqu:100637595"/>
<dbReference type="InterPro" id="IPR016024">
    <property type="entry name" value="ARM-type_fold"/>
</dbReference>
<dbReference type="InterPro" id="IPR013598">
    <property type="entry name" value="Exportin-1/Importin-b-like"/>
</dbReference>
<dbReference type="InterPro" id="IPR011989">
    <property type="entry name" value="ARM-like"/>
</dbReference>
<dbReference type="Pfam" id="PF03810">
    <property type="entry name" value="IBN_N"/>
    <property type="match status" value="1"/>
</dbReference>
<dbReference type="OMA" id="LECITSW"/>
<dbReference type="Pfam" id="PF24140">
    <property type="entry name" value="TPR_TNPO3_IPO13_3rd"/>
    <property type="match status" value="1"/>
</dbReference>
<gene>
    <name evidence="3" type="primary">100637595</name>
</gene>
<evidence type="ECO:0000313" key="3">
    <source>
        <dbReference type="EnsemblMetazoa" id="Aqu2.1.26117_001"/>
    </source>
</evidence>
<name>A0A1X7UEC9_AMPQE</name>
<evidence type="ECO:0000259" key="1">
    <source>
        <dbReference type="Pfam" id="PF03810"/>
    </source>
</evidence>
<dbReference type="GO" id="GO:0005737">
    <property type="term" value="C:cytoplasm"/>
    <property type="evidence" value="ECO:0007669"/>
    <property type="project" value="TreeGrafter"/>
</dbReference>
<dbReference type="AlphaFoldDB" id="A0A1X7UEC9"/>
<dbReference type="InterPro" id="IPR058537">
    <property type="entry name" value="TPR_TNPO3_IPO13_4th"/>
</dbReference>
<protein>
    <submittedName>
        <fullName evidence="3">Uncharacterized protein</fullName>
    </submittedName>
</protein>
<dbReference type="Proteomes" id="UP000007879">
    <property type="component" value="Unassembled WGS sequence"/>
</dbReference>
<proteinExistence type="predicted"/>
<feature type="domain" description="Exportin-1/Importin-beta-like" evidence="2">
    <location>
        <begin position="103"/>
        <end position="248"/>
    </location>
</feature>
<evidence type="ECO:0000259" key="2">
    <source>
        <dbReference type="Pfam" id="PF08389"/>
    </source>
</evidence>
<dbReference type="SUPFAM" id="SSF48371">
    <property type="entry name" value="ARM repeat"/>
    <property type="match status" value="1"/>
</dbReference>
<dbReference type="EnsemblMetazoa" id="XM_019999229.1">
    <property type="protein sequence ID" value="XP_019854788.1"/>
    <property type="gene ID" value="LOC100637595"/>
</dbReference>
<dbReference type="eggNOG" id="KOG2081">
    <property type="taxonomic scope" value="Eukaryota"/>
</dbReference>
<dbReference type="PANTHER" id="PTHR12363">
    <property type="entry name" value="TRANSPORTIN 3 AND IMPORTIN 13"/>
    <property type="match status" value="1"/>
</dbReference>
<reference evidence="4" key="1">
    <citation type="journal article" date="2010" name="Nature">
        <title>The Amphimedon queenslandica genome and the evolution of animal complexity.</title>
        <authorList>
            <person name="Srivastava M."/>
            <person name="Simakov O."/>
            <person name="Chapman J."/>
            <person name="Fahey B."/>
            <person name="Gauthier M.E."/>
            <person name="Mitros T."/>
            <person name="Richards G.S."/>
            <person name="Conaco C."/>
            <person name="Dacre M."/>
            <person name="Hellsten U."/>
            <person name="Larroux C."/>
            <person name="Putnam N.H."/>
            <person name="Stanke M."/>
            <person name="Adamska M."/>
            <person name="Darling A."/>
            <person name="Degnan S.M."/>
            <person name="Oakley T.H."/>
            <person name="Plachetzki D.C."/>
            <person name="Zhai Y."/>
            <person name="Adamski M."/>
            <person name="Calcino A."/>
            <person name="Cummins S.F."/>
            <person name="Goodstein D.M."/>
            <person name="Harris C."/>
            <person name="Jackson D.J."/>
            <person name="Leys S.P."/>
            <person name="Shu S."/>
            <person name="Woodcroft B.J."/>
            <person name="Vervoort M."/>
            <person name="Kosik K.S."/>
            <person name="Manning G."/>
            <person name="Degnan B.M."/>
            <person name="Rokhsar D.S."/>
        </authorList>
    </citation>
    <scope>NUCLEOTIDE SEQUENCE [LARGE SCALE GENOMIC DNA]</scope>
</reference>
<dbReference type="InterPro" id="IPR057942">
    <property type="entry name" value="TPR_TNPO3_IPO13_3rd"/>
</dbReference>
<dbReference type="InParanoid" id="A0A1X7UEC9"/>
<dbReference type="Pfam" id="PF08389">
    <property type="entry name" value="Xpo1"/>
    <property type="match status" value="1"/>
</dbReference>